<gene>
    <name evidence="3" type="ORF">HNQ61_003383</name>
</gene>
<keyword evidence="1" id="KW-0732">Signal</keyword>
<evidence type="ECO:0000256" key="1">
    <source>
        <dbReference type="SAM" id="SignalP"/>
    </source>
</evidence>
<accession>A0A841H196</accession>
<dbReference type="Pfam" id="PF04187">
    <property type="entry name" value="Cofac_haem_bdg"/>
    <property type="match status" value="1"/>
</dbReference>
<proteinExistence type="predicted"/>
<dbReference type="Gene3D" id="3.40.50.11550">
    <property type="match status" value="1"/>
</dbReference>
<feature type="signal peptide" evidence="1">
    <location>
        <begin position="1"/>
        <end position="22"/>
    </location>
</feature>
<dbReference type="InterPro" id="IPR007314">
    <property type="entry name" value="Cofac_haem-bd_dom"/>
</dbReference>
<keyword evidence="4" id="KW-1185">Reference proteome</keyword>
<organism evidence="3 4">
    <name type="scientific">Longimicrobium terrae</name>
    <dbReference type="NCBI Taxonomy" id="1639882"/>
    <lineage>
        <taxon>Bacteria</taxon>
        <taxon>Pseudomonadati</taxon>
        <taxon>Gemmatimonadota</taxon>
        <taxon>Longimicrobiia</taxon>
        <taxon>Longimicrobiales</taxon>
        <taxon>Longimicrobiaceae</taxon>
        <taxon>Longimicrobium</taxon>
    </lineage>
</organism>
<dbReference type="SUPFAM" id="SSF159501">
    <property type="entry name" value="EreA/ChaN-like"/>
    <property type="match status" value="1"/>
</dbReference>
<protein>
    <submittedName>
        <fullName evidence="3">Putative iron-regulated protein</fullName>
    </submittedName>
</protein>
<evidence type="ECO:0000313" key="3">
    <source>
        <dbReference type="EMBL" id="MBB6071744.1"/>
    </source>
</evidence>
<name>A0A841H196_9BACT</name>
<reference evidence="3 4" key="1">
    <citation type="submission" date="2020-08" db="EMBL/GenBank/DDBJ databases">
        <title>Genomic Encyclopedia of Type Strains, Phase IV (KMG-IV): sequencing the most valuable type-strain genomes for metagenomic binning, comparative biology and taxonomic classification.</title>
        <authorList>
            <person name="Goeker M."/>
        </authorList>
    </citation>
    <scope>NUCLEOTIDE SEQUENCE [LARGE SCALE GENOMIC DNA]</scope>
    <source>
        <strain evidence="3 4">DSM 29007</strain>
    </source>
</reference>
<dbReference type="PIRSF" id="PIRSF020419">
    <property type="entry name" value="Fe_uptake_reg_CjrA_prd"/>
    <property type="match status" value="1"/>
</dbReference>
<feature type="domain" description="Haem-binding uptake Tiki superfamily ChaN" evidence="2">
    <location>
        <begin position="44"/>
        <end position="256"/>
    </location>
</feature>
<dbReference type="EMBL" id="JACHIA010000010">
    <property type="protein sequence ID" value="MBB6071744.1"/>
    <property type="molecule type" value="Genomic_DNA"/>
</dbReference>
<dbReference type="AlphaFoldDB" id="A0A841H196"/>
<evidence type="ECO:0000259" key="2">
    <source>
        <dbReference type="Pfam" id="PF04187"/>
    </source>
</evidence>
<dbReference type="InterPro" id="IPR016773">
    <property type="entry name" value="Fe3_uptake_reg_CjrA_prd"/>
</dbReference>
<evidence type="ECO:0000313" key="4">
    <source>
        <dbReference type="Proteomes" id="UP000582837"/>
    </source>
</evidence>
<feature type="chain" id="PRO_5032495159" evidence="1">
    <location>
        <begin position="23"/>
        <end position="305"/>
    </location>
</feature>
<comment type="caution">
    <text evidence="3">The sequence shown here is derived from an EMBL/GenBank/DDBJ whole genome shotgun (WGS) entry which is preliminary data.</text>
</comment>
<dbReference type="Proteomes" id="UP000582837">
    <property type="component" value="Unassembled WGS sequence"/>
</dbReference>
<sequence>MRVPLTALLAILCLAHAIPANAQADSAFVALDTRTGQTVSLDRMADSLARFDVVFLGEQHDDPVTHQVQAGLLRLIGQRRREVILALEMFERDVQTQVDEYAAGRISEADFLAQSRPWPNYATDYRPLVEIARANRWPVAAGNVPRPIAASVSRSGMQAAMAMDPAQWRLFAADRRCAPEGEYFRRFGEAMGGMGGHGAAVEGGESPLVRFYAAQCLKDETMAESIERARQSWPGWMVVHVNGGFHSERRLGTVERTARRLPSARIATVLMVPVADPARADHADAAALADYVVYTRAAAPAARQP</sequence>
<dbReference type="RefSeq" id="WP_170032485.1">
    <property type="nucleotide sequence ID" value="NZ_JABDTL010000001.1"/>
</dbReference>
<dbReference type="CDD" id="cd14727">
    <property type="entry name" value="ChanN-like"/>
    <property type="match status" value="1"/>
</dbReference>